<gene>
    <name evidence="1" type="ORF">EVAR_18713_1</name>
</gene>
<proteinExistence type="predicted"/>
<accession>A0A4C1UMW3</accession>
<dbReference type="AlphaFoldDB" id="A0A4C1UMW3"/>
<protein>
    <submittedName>
        <fullName evidence="1">Uncharacterized protein</fullName>
    </submittedName>
</protein>
<sequence>MAVSSGRPNTMPAWATATPRQSVCELGIQRKGPSRLHRLKLIAGYAGVTLWHRTNAPAVHNADLYEARNAVCAAAAAICD</sequence>
<organism evidence="1 2">
    <name type="scientific">Eumeta variegata</name>
    <name type="common">Bagworm moth</name>
    <name type="synonym">Eumeta japonica</name>
    <dbReference type="NCBI Taxonomy" id="151549"/>
    <lineage>
        <taxon>Eukaryota</taxon>
        <taxon>Metazoa</taxon>
        <taxon>Ecdysozoa</taxon>
        <taxon>Arthropoda</taxon>
        <taxon>Hexapoda</taxon>
        <taxon>Insecta</taxon>
        <taxon>Pterygota</taxon>
        <taxon>Neoptera</taxon>
        <taxon>Endopterygota</taxon>
        <taxon>Lepidoptera</taxon>
        <taxon>Glossata</taxon>
        <taxon>Ditrysia</taxon>
        <taxon>Tineoidea</taxon>
        <taxon>Psychidae</taxon>
        <taxon>Oiketicinae</taxon>
        <taxon>Eumeta</taxon>
    </lineage>
</organism>
<comment type="caution">
    <text evidence="1">The sequence shown here is derived from an EMBL/GenBank/DDBJ whole genome shotgun (WGS) entry which is preliminary data.</text>
</comment>
<name>A0A4C1UMW3_EUMVA</name>
<evidence type="ECO:0000313" key="2">
    <source>
        <dbReference type="Proteomes" id="UP000299102"/>
    </source>
</evidence>
<keyword evidence="2" id="KW-1185">Reference proteome</keyword>
<dbReference type="Proteomes" id="UP000299102">
    <property type="component" value="Unassembled WGS sequence"/>
</dbReference>
<reference evidence="1 2" key="1">
    <citation type="journal article" date="2019" name="Commun. Biol.">
        <title>The bagworm genome reveals a unique fibroin gene that provides high tensile strength.</title>
        <authorList>
            <person name="Kono N."/>
            <person name="Nakamura H."/>
            <person name="Ohtoshi R."/>
            <person name="Tomita M."/>
            <person name="Numata K."/>
            <person name="Arakawa K."/>
        </authorList>
    </citation>
    <scope>NUCLEOTIDE SEQUENCE [LARGE SCALE GENOMIC DNA]</scope>
</reference>
<dbReference type="EMBL" id="BGZK01000195">
    <property type="protein sequence ID" value="GBP27520.1"/>
    <property type="molecule type" value="Genomic_DNA"/>
</dbReference>
<evidence type="ECO:0000313" key="1">
    <source>
        <dbReference type="EMBL" id="GBP27520.1"/>
    </source>
</evidence>